<dbReference type="SUPFAM" id="SSF55073">
    <property type="entry name" value="Nucleotide cyclase"/>
    <property type="match status" value="1"/>
</dbReference>
<dbReference type="AlphaFoldDB" id="A0A972JC02"/>
<dbReference type="InterPro" id="IPR029787">
    <property type="entry name" value="Nucleotide_cyclase"/>
</dbReference>
<dbReference type="EMBL" id="WTVM01000086">
    <property type="protein sequence ID" value="NMG03982.1"/>
    <property type="molecule type" value="Genomic_DNA"/>
</dbReference>
<dbReference type="GO" id="GO:0007165">
    <property type="term" value="P:signal transduction"/>
    <property type="evidence" value="ECO:0007669"/>
    <property type="project" value="InterPro"/>
</dbReference>
<evidence type="ECO:0000313" key="6">
    <source>
        <dbReference type="EMBL" id="NMG03982.1"/>
    </source>
</evidence>
<feature type="domain" description="HAMP" evidence="4">
    <location>
        <begin position="335"/>
        <end position="387"/>
    </location>
</feature>
<dbReference type="GO" id="GO:0052621">
    <property type="term" value="F:diguanylate cyclase activity"/>
    <property type="evidence" value="ECO:0007669"/>
    <property type="project" value="UniProtKB-EC"/>
</dbReference>
<dbReference type="CDD" id="cd06225">
    <property type="entry name" value="HAMP"/>
    <property type="match status" value="1"/>
</dbReference>
<dbReference type="InterPro" id="IPR043128">
    <property type="entry name" value="Rev_trsase/Diguanyl_cyclase"/>
</dbReference>
<evidence type="ECO:0000259" key="4">
    <source>
        <dbReference type="PROSITE" id="PS50885"/>
    </source>
</evidence>
<dbReference type="PANTHER" id="PTHR45138">
    <property type="entry name" value="REGULATORY COMPONENTS OF SENSORY TRANSDUCTION SYSTEM"/>
    <property type="match status" value="1"/>
</dbReference>
<comment type="caution">
    <text evidence="6">The sequence shown here is derived from an EMBL/GenBank/DDBJ whole genome shotgun (WGS) entry which is preliminary data.</text>
</comment>
<evidence type="ECO:0000256" key="3">
    <source>
        <dbReference type="SAM" id="Phobius"/>
    </source>
</evidence>
<dbReference type="SUPFAM" id="SSF158472">
    <property type="entry name" value="HAMP domain-like"/>
    <property type="match status" value="1"/>
</dbReference>
<dbReference type="GO" id="GO:0016020">
    <property type="term" value="C:membrane"/>
    <property type="evidence" value="ECO:0007669"/>
    <property type="project" value="InterPro"/>
</dbReference>
<dbReference type="SMART" id="SM00304">
    <property type="entry name" value="HAMP"/>
    <property type="match status" value="1"/>
</dbReference>
<name>A0A972JC02_9RHOO</name>
<dbReference type="Gene3D" id="6.10.340.10">
    <property type="match status" value="1"/>
</dbReference>
<dbReference type="FunFam" id="3.30.70.270:FF:000001">
    <property type="entry name" value="Diguanylate cyclase domain protein"/>
    <property type="match status" value="1"/>
</dbReference>
<dbReference type="PANTHER" id="PTHR45138:SF9">
    <property type="entry name" value="DIGUANYLATE CYCLASE DGCM-RELATED"/>
    <property type="match status" value="1"/>
</dbReference>
<keyword evidence="3" id="KW-0812">Transmembrane</keyword>
<dbReference type="Pfam" id="PF00990">
    <property type="entry name" value="GGDEF"/>
    <property type="match status" value="1"/>
</dbReference>
<dbReference type="PROSITE" id="PS50887">
    <property type="entry name" value="GGDEF"/>
    <property type="match status" value="1"/>
</dbReference>
<protein>
    <recommendedName>
        <fullName evidence="1">diguanylate cyclase</fullName>
        <ecNumber evidence="1">2.7.7.65</ecNumber>
    </recommendedName>
</protein>
<evidence type="ECO:0000259" key="5">
    <source>
        <dbReference type="PROSITE" id="PS50887"/>
    </source>
</evidence>
<dbReference type="NCBIfam" id="TIGR00254">
    <property type="entry name" value="GGDEF"/>
    <property type="match status" value="1"/>
</dbReference>
<dbReference type="CDD" id="cd01949">
    <property type="entry name" value="GGDEF"/>
    <property type="match status" value="1"/>
</dbReference>
<dbReference type="SMART" id="SM00267">
    <property type="entry name" value="GGDEF"/>
    <property type="match status" value="1"/>
</dbReference>
<dbReference type="Gene3D" id="3.30.70.270">
    <property type="match status" value="1"/>
</dbReference>
<gene>
    <name evidence="6" type="ORF">GPA21_13550</name>
</gene>
<dbReference type="InterPro" id="IPR000160">
    <property type="entry name" value="GGDEF_dom"/>
</dbReference>
<evidence type="ECO:0000313" key="7">
    <source>
        <dbReference type="Proteomes" id="UP000599523"/>
    </source>
</evidence>
<feature type="transmembrane region" description="Helical" evidence="3">
    <location>
        <begin position="311"/>
        <end position="333"/>
    </location>
</feature>
<comment type="catalytic activity">
    <reaction evidence="2">
        <text>2 GTP = 3',3'-c-di-GMP + 2 diphosphate</text>
        <dbReference type="Rhea" id="RHEA:24898"/>
        <dbReference type="ChEBI" id="CHEBI:33019"/>
        <dbReference type="ChEBI" id="CHEBI:37565"/>
        <dbReference type="ChEBI" id="CHEBI:58805"/>
        <dbReference type="EC" id="2.7.7.65"/>
    </reaction>
</comment>
<accession>A0A972JC02</accession>
<dbReference type="InterPro" id="IPR050469">
    <property type="entry name" value="Diguanylate_Cyclase"/>
</dbReference>
<dbReference type="Pfam" id="PF00672">
    <property type="entry name" value="HAMP"/>
    <property type="match status" value="1"/>
</dbReference>
<organism evidence="6 7">
    <name type="scientific">Azoarcus taiwanensis</name>
    <dbReference type="NCBI Taxonomy" id="666964"/>
    <lineage>
        <taxon>Bacteria</taxon>
        <taxon>Pseudomonadati</taxon>
        <taxon>Pseudomonadota</taxon>
        <taxon>Betaproteobacteria</taxon>
        <taxon>Rhodocyclales</taxon>
        <taxon>Zoogloeaceae</taxon>
        <taxon>Azoarcus</taxon>
    </lineage>
</organism>
<dbReference type="EC" id="2.7.7.65" evidence="1"/>
<dbReference type="Proteomes" id="UP000599523">
    <property type="component" value="Unassembled WGS sequence"/>
</dbReference>
<proteinExistence type="predicted"/>
<feature type="domain" description="GGDEF" evidence="5">
    <location>
        <begin position="434"/>
        <end position="562"/>
    </location>
</feature>
<keyword evidence="7" id="KW-1185">Reference proteome</keyword>
<sequence>MSLKKLFLTLAMLLVLAASVATGLLFQRIGENIVDDWGRRIVEIQVRYDSARLQKPLQREIALAFQMAESNALRQWVVAGEDPALTPAALAEMESFRRNFRDQNFFVALVDSGAYYFNDRNEQYSGRELRYHLDPEKSDDAWFFRLVEEGRPFHLNVNPDTELGITQLWIDVLMTDNGRIIGMVGTGLELESFLREIVDIGQPGITTMYVDLNGAIQLYRDQNYIDFASIVKPEGQKNTVDLLLDKPSDRTRLMHMMADLRDRSEEESLVLSEFVSVEGKRQLAGIAYLPEIGWYQVSFIDLAEFMPLAHFLPVAMIFLATLVFAITMFYLVLQRLILNPLARLETNMQTVSDGRIPSADLPRGHGEVGQLITHFRQMANAIRNHTEELESKVRERTEALETLARTDALTGLANRLGMQFALEREAKRSIRRGSTYGLIWIDVDEFKDINDTLGHAAGDEVLKRIGTLLEREVREYELAARWGGDEFLLLVMPDDVHALQVAAERIRKTIEHEAAIDGRTVTASVGATLARSGEDVEAVLQRADEALYEAKHSGRNRSHAIL</sequence>
<reference evidence="6" key="1">
    <citation type="submission" date="2019-12" db="EMBL/GenBank/DDBJ databases">
        <title>Comparative genomics gives insights into the taxonomy of the Azoarcus-Aromatoleum group and reveals separate origins of nif in the plant-associated Azoarcus and non-plant-associated Aromatoleum sub-groups.</title>
        <authorList>
            <person name="Lafos M."/>
            <person name="Maluk M."/>
            <person name="Batista M."/>
            <person name="Junghare M."/>
            <person name="Carmona M."/>
            <person name="Faoro H."/>
            <person name="Cruz L.M."/>
            <person name="Battistoni F."/>
            <person name="De Souza E."/>
            <person name="Pedrosa F."/>
            <person name="Chen W.-M."/>
            <person name="Poole P.S."/>
            <person name="Dixon R.A."/>
            <person name="James E.K."/>
        </authorList>
    </citation>
    <scope>NUCLEOTIDE SEQUENCE</scope>
    <source>
        <strain evidence="6">NSC3</strain>
    </source>
</reference>
<evidence type="ECO:0000256" key="1">
    <source>
        <dbReference type="ARBA" id="ARBA00012528"/>
    </source>
</evidence>
<dbReference type="InterPro" id="IPR003660">
    <property type="entry name" value="HAMP_dom"/>
</dbReference>
<keyword evidence="3" id="KW-1133">Transmembrane helix</keyword>
<dbReference type="RefSeq" id="WP_168988679.1">
    <property type="nucleotide sequence ID" value="NZ_CAWPHM010000315.1"/>
</dbReference>
<dbReference type="PROSITE" id="PS50885">
    <property type="entry name" value="HAMP"/>
    <property type="match status" value="1"/>
</dbReference>
<keyword evidence="3" id="KW-0472">Membrane</keyword>
<evidence type="ECO:0000256" key="2">
    <source>
        <dbReference type="ARBA" id="ARBA00034247"/>
    </source>
</evidence>